<dbReference type="AlphaFoldDB" id="A0A8H7MIL1"/>
<evidence type="ECO:0000313" key="2">
    <source>
        <dbReference type="EMBL" id="KAF9695995.1"/>
    </source>
</evidence>
<proteinExistence type="predicted"/>
<feature type="compositionally biased region" description="Acidic residues" evidence="1">
    <location>
        <begin position="430"/>
        <end position="444"/>
    </location>
</feature>
<evidence type="ECO:0000313" key="3">
    <source>
        <dbReference type="Proteomes" id="UP000651452"/>
    </source>
</evidence>
<keyword evidence="3" id="KW-1185">Reference proteome</keyword>
<feature type="region of interest" description="Disordered" evidence="1">
    <location>
        <begin position="331"/>
        <end position="446"/>
    </location>
</feature>
<sequence length="459" mass="51963">MRISSHDPQVHGGMLKLLQQLANAMYECTNIGYTTSTQRSLHPRAVTSYNNLYNTPYMTRQSAQYLWEAGFKLIDEVSVNDQNVRSSFGTPLWTQALEPRLYNSADWKLLSWYVDRGARLNWEHPEHLTTPAHLIGHLFARNHCYRPSYSYSSHSRGARFIVKVLSYIHLDSCNCRCSIAGCLPIGCAVKRFFSLGFVETVHEPQCRLILKLISKVVDTEQALRLSTGLSVIRVLTFDELGLTHTCCKSLSHDQEWSEDAIRDVQHIESQDINLLEAMMVDFEQAWSEHSASFYKFLKNIWIPRIKEHHARIASEDKAEAISQIKSTGVVLWEPFGPRPPQSYTNSDRGSSDDVEDNPEVGTAVVSENVSESQADDDLKDDLDDPSEEVLEDNLDNDTDGSGEDPDNDSAGGSNCYSACHSEDYSNEQPDSTEEQDPTDTDLEDDWKMTTAYDFDDGFF</sequence>
<feature type="compositionally biased region" description="Acidic residues" evidence="1">
    <location>
        <begin position="373"/>
        <end position="407"/>
    </location>
</feature>
<reference evidence="2" key="1">
    <citation type="submission" date="2018-12" db="EMBL/GenBank/DDBJ databases">
        <authorList>
            <person name="Syme R.A."/>
            <person name="Farfan-Caceres L."/>
            <person name="Lichtenzveig J."/>
        </authorList>
    </citation>
    <scope>NUCLEOTIDE SEQUENCE</scope>
    <source>
        <strain evidence="2">Al4</strain>
    </source>
</reference>
<dbReference type="Proteomes" id="UP000651452">
    <property type="component" value="Unassembled WGS sequence"/>
</dbReference>
<gene>
    <name evidence="2" type="ORF">EKO04_005954</name>
</gene>
<evidence type="ECO:0000256" key="1">
    <source>
        <dbReference type="SAM" id="MobiDB-lite"/>
    </source>
</evidence>
<organism evidence="2 3">
    <name type="scientific">Ascochyta lentis</name>
    <dbReference type="NCBI Taxonomy" id="205686"/>
    <lineage>
        <taxon>Eukaryota</taxon>
        <taxon>Fungi</taxon>
        <taxon>Dikarya</taxon>
        <taxon>Ascomycota</taxon>
        <taxon>Pezizomycotina</taxon>
        <taxon>Dothideomycetes</taxon>
        <taxon>Pleosporomycetidae</taxon>
        <taxon>Pleosporales</taxon>
        <taxon>Pleosporineae</taxon>
        <taxon>Didymellaceae</taxon>
        <taxon>Ascochyta</taxon>
    </lineage>
</organism>
<name>A0A8H7MIL1_9PLEO</name>
<protein>
    <submittedName>
        <fullName evidence="2">Uncharacterized protein</fullName>
    </submittedName>
</protein>
<reference evidence="2" key="2">
    <citation type="submission" date="2020-09" db="EMBL/GenBank/DDBJ databases">
        <title>Reference genome assembly for Australian Ascochyta lentis isolate Al4.</title>
        <authorList>
            <person name="Lee R.C."/>
            <person name="Farfan-Caceres L.M."/>
            <person name="Debler J.W."/>
            <person name="Williams A.H."/>
            <person name="Henares B.M."/>
        </authorList>
    </citation>
    <scope>NUCLEOTIDE SEQUENCE</scope>
    <source>
        <strain evidence="2">Al4</strain>
    </source>
</reference>
<dbReference type="OrthoDB" id="3798608at2759"/>
<comment type="caution">
    <text evidence="2">The sequence shown here is derived from an EMBL/GenBank/DDBJ whole genome shotgun (WGS) entry which is preliminary data.</text>
</comment>
<accession>A0A8H7MIL1</accession>
<dbReference type="EMBL" id="RZGK01000010">
    <property type="protein sequence ID" value="KAF9695995.1"/>
    <property type="molecule type" value="Genomic_DNA"/>
</dbReference>